<reference evidence="10" key="1">
    <citation type="submission" date="2016-10" db="EMBL/GenBank/DDBJ databases">
        <authorList>
            <person name="Varghese N."/>
            <person name="Submissions S."/>
        </authorList>
    </citation>
    <scope>NUCLEOTIDE SEQUENCE [LARGE SCALE GENOMIC DNA]</scope>
    <source>
        <strain evidence="10">CGMCC 4.6825</strain>
    </source>
</reference>
<proteinExistence type="predicted"/>
<evidence type="ECO:0000256" key="5">
    <source>
        <dbReference type="ARBA" id="ARBA00023136"/>
    </source>
</evidence>
<keyword evidence="3" id="KW-0201">Cytochrome c-type biogenesis</keyword>
<organism evidence="9 10">
    <name type="scientific">Streptomyces qinglanensis</name>
    <dbReference type="NCBI Taxonomy" id="943816"/>
    <lineage>
        <taxon>Bacteria</taxon>
        <taxon>Bacillati</taxon>
        <taxon>Actinomycetota</taxon>
        <taxon>Actinomycetes</taxon>
        <taxon>Kitasatosporales</taxon>
        <taxon>Streptomycetaceae</taxon>
        <taxon>Streptomyces</taxon>
    </lineage>
</organism>
<dbReference type="InterPro" id="IPR023494">
    <property type="entry name" value="Cyt_c_bgen_Ccs1/CcsB/ResB"/>
</dbReference>
<feature type="compositionally biased region" description="Low complexity" evidence="6">
    <location>
        <begin position="21"/>
        <end position="57"/>
    </location>
</feature>
<comment type="subcellular location">
    <subcellularLocation>
        <location evidence="1">Membrane</location>
        <topology evidence="1">Multi-pass membrane protein</topology>
    </subcellularLocation>
</comment>
<feature type="region of interest" description="Disordered" evidence="6">
    <location>
        <begin position="1"/>
        <end position="62"/>
    </location>
</feature>
<dbReference type="RefSeq" id="WP_075003524.1">
    <property type="nucleotide sequence ID" value="NZ_FOGO01000020.1"/>
</dbReference>
<feature type="region of interest" description="Disordered" evidence="6">
    <location>
        <begin position="582"/>
        <end position="644"/>
    </location>
</feature>
<evidence type="ECO:0000256" key="2">
    <source>
        <dbReference type="ARBA" id="ARBA00022692"/>
    </source>
</evidence>
<dbReference type="GO" id="GO:0016020">
    <property type="term" value="C:membrane"/>
    <property type="evidence" value="ECO:0007669"/>
    <property type="project" value="UniProtKB-SubCell"/>
</dbReference>
<evidence type="ECO:0000256" key="7">
    <source>
        <dbReference type="SAM" id="Phobius"/>
    </source>
</evidence>
<evidence type="ECO:0000256" key="4">
    <source>
        <dbReference type="ARBA" id="ARBA00022989"/>
    </source>
</evidence>
<dbReference type="OrthoDB" id="3949537at2"/>
<accession>A0A1H9WTW2</accession>
<sequence>MSTTGTGKGAADAAADEAGEATETAEARGSAGAAADSGAESGSESAADSGSERAAAAQLSTAPGEEKLNVPSLGPLGWLRWFWRQLTSMRVALILLFLLSLGAIPGSIIPQTPVDALKVEQFRADHTTLAPLYDKLQLFDVYTSVWFSAIYILLFVSLIGCIVPRTWQFVGQLRARPPRAPRRLDRMPVYTTWRTAAEPEETLAAARSLLRRRRFRTHRDGSGGGAVASEKGYLREVGNLLFHIALIVLLLAFASGQLFKSEGRKLIVQGDGFSNVLTQYDDFQSGSLFSADMLDPFAFRLKAFHATYEESGPNKGTPRDYRADIAFAKGADGTERDETIKVNHPLKVGSSKIYLIANGYAPVVTVKDGKGNIAYRGPVPFLQQDNNQTSSGVVKVTDYLDAKGRKDQLGFQGFFVPDFQPSSGTMFSQSPSLKNPAMFLTAYHGNLGVDGGPAQNVYQLDTDNMTKFKDKDGGPFAEKLVPGSTMKLPNGAGSLTFDGVKKWANFQVSHQVGNGWALGGALTAIAGLAGSLFIQRRRVWVRAYAAEDGRTVVEMAALGRSESARLPDELASLATDMQAAAPVAAESSAADAASEGAPSTDPASADAASADAASEDAASADAPADSAAAPDPADPAEAPEGAGK</sequence>
<dbReference type="PANTHER" id="PTHR31566:SF0">
    <property type="entry name" value="CYTOCHROME C BIOGENESIS PROTEIN CCS1, CHLOROPLASTIC"/>
    <property type="match status" value="1"/>
</dbReference>
<evidence type="ECO:0000313" key="9">
    <source>
        <dbReference type="EMBL" id="SES37219.1"/>
    </source>
</evidence>
<feature type="transmembrane region" description="Helical" evidence="7">
    <location>
        <begin position="515"/>
        <end position="534"/>
    </location>
</feature>
<feature type="transmembrane region" description="Helical" evidence="7">
    <location>
        <begin position="240"/>
        <end position="259"/>
    </location>
</feature>
<evidence type="ECO:0000256" key="6">
    <source>
        <dbReference type="SAM" id="MobiDB-lite"/>
    </source>
</evidence>
<protein>
    <submittedName>
        <fullName evidence="9">Cytochrome c biogenesis protein</fullName>
    </submittedName>
</protein>
<dbReference type="EMBL" id="FOGO01000020">
    <property type="protein sequence ID" value="SES37219.1"/>
    <property type="molecule type" value="Genomic_DNA"/>
</dbReference>
<evidence type="ECO:0000313" key="10">
    <source>
        <dbReference type="Proteomes" id="UP000182841"/>
    </source>
</evidence>
<dbReference type="Proteomes" id="UP000182841">
    <property type="component" value="Unassembled WGS sequence"/>
</dbReference>
<feature type="domain" description="ResB-like" evidence="8">
    <location>
        <begin position="89"/>
        <end position="570"/>
    </location>
</feature>
<keyword evidence="5 7" id="KW-0472">Membrane</keyword>
<evidence type="ECO:0000256" key="3">
    <source>
        <dbReference type="ARBA" id="ARBA00022748"/>
    </source>
</evidence>
<gene>
    <name evidence="9" type="ORF">SAMN05421870_120119</name>
</gene>
<dbReference type="PANTHER" id="PTHR31566">
    <property type="entry name" value="CYTOCHROME C BIOGENESIS PROTEIN CCS1, CHLOROPLASTIC"/>
    <property type="match status" value="1"/>
</dbReference>
<evidence type="ECO:0000256" key="1">
    <source>
        <dbReference type="ARBA" id="ARBA00004141"/>
    </source>
</evidence>
<evidence type="ECO:0000259" key="8">
    <source>
        <dbReference type="Pfam" id="PF05140"/>
    </source>
</evidence>
<dbReference type="GO" id="GO:0017004">
    <property type="term" value="P:cytochrome complex assembly"/>
    <property type="evidence" value="ECO:0007669"/>
    <property type="project" value="UniProtKB-KW"/>
</dbReference>
<name>A0A1H9WTW2_9ACTN</name>
<dbReference type="Pfam" id="PF05140">
    <property type="entry name" value="ResB"/>
    <property type="match status" value="1"/>
</dbReference>
<keyword evidence="10" id="KW-1185">Reference proteome</keyword>
<feature type="transmembrane region" description="Helical" evidence="7">
    <location>
        <begin position="145"/>
        <end position="167"/>
    </location>
</feature>
<keyword evidence="2 7" id="KW-0812">Transmembrane</keyword>
<feature type="transmembrane region" description="Helical" evidence="7">
    <location>
        <begin position="91"/>
        <end position="109"/>
    </location>
</feature>
<dbReference type="InterPro" id="IPR007816">
    <property type="entry name" value="ResB-like_domain"/>
</dbReference>
<keyword evidence="4 7" id="KW-1133">Transmembrane helix</keyword>
<dbReference type="AlphaFoldDB" id="A0A1H9WTW2"/>
<dbReference type="STRING" id="943816.AN217_27275"/>